<feature type="compositionally biased region" description="Polar residues" evidence="1">
    <location>
        <begin position="124"/>
        <end position="136"/>
    </location>
</feature>
<organism evidence="2 3">
    <name type="scientific">Puccinia striiformis</name>
    <dbReference type="NCBI Taxonomy" id="27350"/>
    <lineage>
        <taxon>Eukaryota</taxon>
        <taxon>Fungi</taxon>
        <taxon>Dikarya</taxon>
        <taxon>Basidiomycota</taxon>
        <taxon>Pucciniomycotina</taxon>
        <taxon>Pucciniomycetes</taxon>
        <taxon>Pucciniales</taxon>
        <taxon>Pucciniaceae</taxon>
        <taxon>Puccinia</taxon>
    </lineage>
</organism>
<sequence length="589" mass="67040">MSNNVNTLNFSAEQMTMMSMMKNLLAENNQLLEGKFETKRSRSSSNSNPQQPIKRQSPNKSAPALKNSTSSGKKLAPADRRHVAVKKTLKKKNLQTPSDQNSPNSQPRGKGKASDTQRGPKFRTSCQLRSVSSQNTPPLPEIPLHLRFNLTISYNLRTCPPAANPELFQQFCARFTNISQFQAFAKINARAGAIKVGENLVHINDNPVRCIHAYLGKLGIQVWGPNLFEGPKSIHNSAFCMAAINTLQQVASSGIYNFINFNRKYLTKTGLFIQTYDHFTRFNAEIKNPGAYRAVVLAKNSGQTVASSRTFYMLQLVLQTEINEYLSKICILKRFPRRYQDELKETNAHCDGEWDPEAKCWTMKTSKYRSTAGNIFMRRLDEVMQNSKAAGVSAASRKRIYCFPKETVLSSFTKAPKSLALDFYSRRWLQKLQITEQLSYPDITKVAFLPDPIRFLRPTNNPAHDPLETMKDIQFSKEFLPDILEQYDLSDPARKEEFQHVGDGEELADDEEKEEDGSVEDVAEPVESPYLAEGDWVNHYISESEDEDYVHEGPEDAEKDEDEEEDYEQNEDKARARRYDEAVEDNTMT</sequence>
<reference evidence="2" key="1">
    <citation type="submission" date="2017-12" db="EMBL/GenBank/DDBJ databases">
        <title>Gene loss provides genomic basis for host adaptation in cereal stripe rust fungi.</title>
        <authorList>
            <person name="Xia C."/>
        </authorList>
    </citation>
    <scope>NUCLEOTIDE SEQUENCE [LARGE SCALE GENOMIC DNA]</scope>
    <source>
        <strain evidence="2">93-210</strain>
    </source>
</reference>
<feature type="compositionally biased region" description="Low complexity" evidence="1">
    <location>
        <begin position="43"/>
        <end position="52"/>
    </location>
</feature>
<dbReference type="VEuPathDB" id="FungiDB:PSHT_08556"/>
<feature type="compositionally biased region" description="Basic residues" evidence="1">
    <location>
        <begin position="83"/>
        <end position="93"/>
    </location>
</feature>
<feature type="compositionally biased region" description="Basic and acidic residues" evidence="1">
    <location>
        <begin position="570"/>
        <end position="581"/>
    </location>
</feature>
<name>A0A2S4VI53_9BASI</name>
<feature type="compositionally biased region" description="Polar residues" evidence="1">
    <location>
        <begin position="53"/>
        <end position="72"/>
    </location>
</feature>
<dbReference type="Proteomes" id="UP000239156">
    <property type="component" value="Unassembled WGS sequence"/>
</dbReference>
<protein>
    <submittedName>
        <fullName evidence="2">Uncharacterized protein</fullName>
    </submittedName>
</protein>
<feature type="compositionally biased region" description="Acidic residues" evidence="1">
    <location>
        <begin position="557"/>
        <end position="569"/>
    </location>
</feature>
<dbReference type="VEuPathDB" id="FungiDB:PSTT_06939"/>
<proteinExistence type="predicted"/>
<feature type="region of interest" description="Disordered" evidence="1">
    <location>
        <begin position="498"/>
        <end position="589"/>
    </location>
</feature>
<feature type="compositionally biased region" description="Acidic residues" evidence="1">
    <location>
        <begin position="504"/>
        <end position="524"/>
    </location>
</feature>
<evidence type="ECO:0000313" key="2">
    <source>
        <dbReference type="EMBL" id="POW09223.1"/>
    </source>
</evidence>
<dbReference type="AlphaFoldDB" id="A0A2S4VI53"/>
<comment type="caution">
    <text evidence="2">The sequence shown here is derived from an EMBL/GenBank/DDBJ whole genome shotgun (WGS) entry which is preliminary data.</text>
</comment>
<keyword evidence="3" id="KW-1185">Reference proteome</keyword>
<evidence type="ECO:0000256" key="1">
    <source>
        <dbReference type="SAM" id="MobiDB-lite"/>
    </source>
</evidence>
<feature type="compositionally biased region" description="Polar residues" evidence="1">
    <location>
        <begin position="94"/>
        <end position="107"/>
    </location>
</feature>
<accession>A0A2S4VI53</accession>
<evidence type="ECO:0000313" key="3">
    <source>
        <dbReference type="Proteomes" id="UP000239156"/>
    </source>
</evidence>
<dbReference type="EMBL" id="PKSL01000057">
    <property type="protein sequence ID" value="POW09223.1"/>
    <property type="molecule type" value="Genomic_DNA"/>
</dbReference>
<feature type="non-terminal residue" evidence="2">
    <location>
        <position position="589"/>
    </location>
</feature>
<gene>
    <name evidence="2" type="ORF">PSTT_06939</name>
</gene>
<feature type="region of interest" description="Disordered" evidence="1">
    <location>
        <begin position="35"/>
        <end position="138"/>
    </location>
</feature>